<name>A0ABP8GHG1_9BURK</name>
<protein>
    <submittedName>
        <fullName evidence="1">Aspartate/glutamate racemase family protein</fullName>
    </submittedName>
</protein>
<sequence length="242" mass="26216">MSFEKRIGLLVPSSNTSVEAEFHRLLPAGVTQHVARLFIARVEPDSIERMVETLEAQSRLLASADVDLIMLCATAPSFLKGQGYDREIGKRIEDATGKPATTTSTALLDALRALGIQRLALGSAFTPTVNGICAGFLEANGHRVVAQDGLNKLDNLEIGRLDVETAFDLGTRIDRDDAQAIVLACTNWRTIDVIDRLEQRLNKPVLTTTQVSAWHALRKLGYGGSIAGYGTLLRDHLAPQAA</sequence>
<dbReference type="EMBL" id="BAABFO010000002">
    <property type="protein sequence ID" value="GAA4324272.1"/>
    <property type="molecule type" value="Genomic_DNA"/>
</dbReference>
<dbReference type="InterPro" id="IPR053714">
    <property type="entry name" value="Iso_Racemase_Enz_sf"/>
</dbReference>
<evidence type="ECO:0000313" key="1">
    <source>
        <dbReference type="EMBL" id="GAA4324272.1"/>
    </source>
</evidence>
<dbReference type="RefSeq" id="WP_345246128.1">
    <property type="nucleotide sequence ID" value="NZ_BAABFO010000002.1"/>
</dbReference>
<dbReference type="InterPro" id="IPR026286">
    <property type="entry name" value="MaiA/AMDase"/>
</dbReference>
<reference evidence="2" key="1">
    <citation type="journal article" date="2019" name="Int. J. Syst. Evol. Microbiol.">
        <title>The Global Catalogue of Microorganisms (GCM) 10K type strain sequencing project: providing services to taxonomists for standard genome sequencing and annotation.</title>
        <authorList>
            <consortium name="The Broad Institute Genomics Platform"/>
            <consortium name="The Broad Institute Genome Sequencing Center for Infectious Disease"/>
            <person name="Wu L."/>
            <person name="Ma J."/>
        </authorList>
    </citation>
    <scope>NUCLEOTIDE SEQUENCE [LARGE SCALE GENOMIC DNA]</scope>
    <source>
        <strain evidence="2">JCM 17666</strain>
    </source>
</reference>
<dbReference type="PIRSF" id="PIRSF015736">
    <property type="entry name" value="MI"/>
    <property type="match status" value="1"/>
</dbReference>
<dbReference type="Proteomes" id="UP001501671">
    <property type="component" value="Unassembled WGS sequence"/>
</dbReference>
<evidence type="ECO:0000313" key="2">
    <source>
        <dbReference type="Proteomes" id="UP001501671"/>
    </source>
</evidence>
<dbReference type="Gene3D" id="3.40.50.12500">
    <property type="match status" value="1"/>
</dbReference>
<dbReference type="Pfam" id="PF17645">
    <property type="entry name" value="Amdase"/>
    <property type="match status" value="1"/>
</dbReference>
<gene>
    <name evidence="1" type="ORF">GCM10023144_05710</name>
</gene>
<keyword evidence="2" id="KW-1185">Reference proteome</keyword>
<proteinExistence type="predicted"/>
<organism evidence="1 2">
    <name type="scientific">Pigmentiphaga soli</name>
    <dbReference type="NCBI Taxonomy" id="1007095"/>
    <lineage>
        <taxon>Bacteria</taxon>
        <taxon>Pseudomonadati</taxon>
        <taxon>Pseudomonadota</taxon>
        <taxon>Betaproteobacteria</taxon>
        <taxon>Burkholderiales</taxon>
        <taxon>Alcaligenaceae</taxon>
        <taxon>Pigmentiphaga</taxon>
    </lineage>
</organism>
<dbReference type="PANTHER" id="PTHR40267:SF1">
    <property type="entry name" value="BLR3294 PROTEIN"/>
    <property type="match status" value="1"/>
</dbReference>
<accession>A0ABP8GHG1</accession>
<dbReference type="PANTHER" id="PTHR40267">
    <property type="entry name" value="BLR3294 PROTEIN"/>
    <property type="match status" value="1"/>
</dbReference>
<comment type="caution">
    <text evidence="1">The sequence shown here is derived from an EMBL/GenBank/DDBJ whole genome shotgun (WGS) entry which is preliminary data.</text>
</comment>